<reference evidence="2" key="1">
    <citation type="journal article" date="2019" name="Plant Biotechnol. J.">
        <title>Genome sequencing of the Australian wild diploid species Gossypium australe highlights disease resistance and delayed gland morphogenesis.</title>
        <authorList>
            <person name="Cai Y."/>
            <person name="Cai X."/>
            <person name="Wang Q."/>
            <person name="Wang P."/>
            <person name="Zhang Y."/>
            <person name="Cai C."/>
            <person name="Xu Y."/>
            <person name="Wang K."/>
            <person name="Zhou Z."/>
            <person name="Wang C."/>
            <person name="Geng S."/>
            <person name="Li B."/>
            <person name="Dong Q."/>
            <person name="Hou Y."/>
            <person name="Wang H."/>
            <person name="Ai P."/>
            <person name="Liu Z."/>
            <person name="Yi F."/>
            <person name="Sun M."/>
            <person name="An G."/>
            <person name="Cheng J."/>
            <person name="Zhang Y."/>
            <person name="Shi Q."/>
            <person name="Xie Y."/>
            <person name="Shi X."/>
            <person name="Chang Y."/>
            <person name="Huang F."/>
            <person name="Chen Y."/>
            <person name="Hong S."/>
            <person name="Mi L."/>
            <person name="Sun Q."/>
            <person name="Zhang L."/>
            <person name="Zhou B."/>
            <person name="Peng R."/>
            <person name="Zhang X."/>
            <person name="Liu F."/>
        </authorList>
    </citation>
    <scope>NUCLEOTIDE SEQUENCE [LARGE SCALE GENOMIC DNA]</scope>
    <source>
        <strain evidence="2">cv. PA1801</strain>
    </source>
</reference>
<dbReference type="SUPFAM" id="SSF56672">
    <property type="entry name" value="DNA/RNA polymerases"/>
    <property type="match status" value="1"/>
</dbReference>
<dbReference type="EMBL" id="SMMG02000001">
    <property type="protein sequence ID" value="KAA3488779.1"/>
    <property type="molecule type" value="Genomic_DNA"/>
</dbReference>
<keyword evidence="1" id="KW-0695">RNA-directed DNA polymerase</keyword>
<proteinExistence type="predicted"/>
<gene>
    <name evidence="1" type="ORF">EPI10_032489</name>
</gene>
<evidence type="ECO:0000313" key="2">
    <source>
        <dbReference type="Proteomes" id="UP000325315"/>
    </source>
</evidence>
<dbReference type="OrthoDB" id="1936608at2759"/>
<dbReference type="InterPro" id="IPR043502">
    <property type="entry name" value="DNA/RNA_pol_sf"/>
</dbReference>
<protein>
    <submittedName>
        <fullName evidence="1">Reverse transcriptase</fullName>
    </submittedName>
</protein>
<keyword evidence="1" id="KW-0808">Transferase</keyword>
<keyword evidence="2" id="KW-1185">Reference proteome</keyword>
<dbReference type="GO" id="GO:0003964">
    <property type="term" value="F:RNA-directed DNA polymerase activity"/>
    <property type="evidence" value="ECO:0007669"/>
    <property type="project" value="UniProtKB-KW"/>
</dbReference>
<dbReference type="AlphaFoldDB" id="A0A5B6X3H0"/>
<organism evidence="1 2">
    <name type="scientific">Gossypium australe</name>
    <dbReference type="NCBI Taxonomy" id="47621"/>
    <lineage>
        <taxon>Eukaryota</taxon>
        <taxon>Viridiplantae</taxon>
        <taxon>Streptophyta</taxon>
        <taxon>Embryophyta</taxon>
        <taxon>Tracheophyta</taxon>
        <taxon>Spermatophyta</taxon>
        <taxon>Magnoliopsida</taxon>
        <taxon>eudicotyledons</taxon>
        <taxon>Gunneridae</taxon>
        <taxon>Pentapetalae</taxon>
        <taxon>rosids</taxon>
        <taxon>malvids</taxon>
        <taxon>Malvales</taxon>
        <taxon>Malvaceae</taxon>
        <taxon>Malvoideae</taxon>
        <taxon>Gossypium</taxon>
    </lineage>
</organism>
<name>A0A5B6X3H0_9ROSI</name>
<dbReference type="Proteomes" id="UP000325315">
    <property type="component" value="Unassembled WGS sequence"/>
</dbReference>
<evidence type="ECO:0000313" key="1">
    <source>
        <dbReference type="EMBL" id="KAA3488779.1"/>
    </source>
</evidence>
<comment type="caution">
    <text evidence="1">The sequence shown here is derived from an EMBL/GenBank/DDBJ whole genome shotgun (WGS) entry which is preliminary data.</text>
</comment>
<dbReference type="PANTHER" id="PTHR33116:SF86">
    <property type="entry name" value="REVERSE TRANSCRIPTASE DOMAIN-CONTAINING PROTEIN"/>
    <property type="match status" value="1"/>
</dbReference>
<dbReference type="PANTHER" id="PTHR33116">
    <property type="entry name" value="REVERSE TRANSCRIPTASE ZINC-BINDING DOMAIN-CONTAINING PROTEIN-RELATED-RELATED"/>
    <property type="match status" value="1"/>
</dbReference>
<sequence>MAKAITNRFRGVLEKCIDDARSAFVPGRLISDNEMMRKMGFDPNWINSIMKCTSTVSYSVVLNGQAGDIFHPTRGLRQGDPLSLFLFLICGEGLSSLMRMALRERHLKGIVAFYGNCLGQRVNFDKSTVFFSSNTKGEENGLVTRILGARSSNDPERYLGLSNMVGRRKKEAFQNLKDRFKQRIDNWSIQHLSQCGKEVFIKAILQVIPTYTMAYFLLPKTLCADLESIIAKFWWQKGHAEQGWRLINFPNSLLAQVLKAKYFPNLDFIHAQLENLPSLTWKSIWAAKGLLQDDLCWHIGKGDRISVWNDCWIPGVEHKPSILMQGQHQQYRN</sequence>
<keyword evidence="1" id="KW-0548">Nucleotidyltransferase</keyword>
<accession>A0A5B6X3H0</accession>